<reference evidence="3" key="1">
    <citation type="submission" date="2015-05" db="EMBL/GenBank/DDBJ databases">
        <authorList>
            <person name="Fogelqvist Johan"/>
        </authorList>
    </citation>
    <scope>NUCLEOTIDE SEQUENCE [LARGE SCALE GENOMIC DNA]</scope>
</reference>
<organism evidence="2 3">
    <name type="scientific">Verticillium longisporum</name>
    <name type="common">Verticillium dahliae var. longisporum</name>
    <dbReference type="NCBI Taxonomy" id="100787"/>
    <lineage>
        <taxon>Eukaryota</taxon>
        <taxon>Fungi</taxon>
        <taxon>Dikarya</taxon>
        <taxon>Ascomycota</taxon>
        <taxon>Pezizomycotina</taxon>
        <taxon>Sordariomycetes</taxon>
        <taxon>Hypocreomycetidae</taxon>
        <taxon>Glomerellales</taxon>
        <taxon>Plectosphaerellaceae</taxon>
        <taxon>Verticillium</taxon>
    </lineage>
</organism>
<gene>
    <name evidence="2" type="ORF">BN1723_018521</name>
</gene>
<evidence type="ECO:0000313" key="3">
    <source>
        <dbReference type="Proteomes" id="UP000045706"/>
    </source>
</evidence>
<dbReference type="AlphaFoldDB" id="A0A0G4MHP0"/>
<feature type="compositionally biased region" description="Polar residues" evidence="1">
    <location>
        <begin position="1"/>
        <end position="13"/>
    </location>
</feature>
<dbReference type="Proteomes" id="UP000045706">
    <property type="component" value="Unassembled WGS sequence"/>
</dbReference>
<dbReference type="EMBL" id="CVQI01025892">
    <property type="protein sequence ID" value="CRK33697.1"/>
    <property type="molecule type" value="Genomic_DNA"/>
</dbReference>
<proteinExistence type="predicted"/>
<evidence type="ECO:0000313" key="2">
    <source>
        <dbReference type="EMBL" id="CRK33697.1"/>
    </source>
</evidence>
<feature type="region of interest" description="Disordered" evidence="1">
    <location>
        <begin position="1"/>
        <end position="22"/>
    </location>
</feature>
<sequence length="22" mass="2336">MRKPSAHSSQSSLGPRPTVGVR</sequence>
<accession>A0A0G4MHP0</accession>
<name>A0A0G4MHP0_VERLO</name>
<protein>
    <submittedName>
        <fullName evidence="2">Uncharacterized protein</fullName>
    </submittedName>
</protein>
<evidence type="ECO:0000256" key="1">
    <source>
        <dbReference type="SAM" id="MobiDB-lite"/>
    </source>
</evidence>